<evidence type="ECO:0000313" key="1">
    <source>
        <dbReference type="EMBL" id="RWZ67808.1"/>
    </source>
</evidence>
<dbReference type="InterPro" id="IPR036890">
    <property type="entry name" value="HATPase_C_sf"/>
</dbReference>
<dbReference type="GO" id="GO:0005524">
    <property type="term" value="F:ATP binding"/>
    <property type="evidence" value="ECO:0007669"/>
    <property type="project" value="UniProtKB-KW"/>
</dbReference>
<dbReference type="Pfam" id="PF13589">
    <property type="entry name" value="HATPase_c_3"/>
    <property type="match status" value="1"/>
</dbReference>
<accession>A0A3S4E724</accession>
<keyword evidence="1" id="KW-0547">Nucleotide-binding</keyword>
<keyword evidence="2" id="KW-1185">Reference proteome</keyword>
<reference evidence="1 2" key="1">
    <citation type="submission" date="2018-12" db="EMBL/GenBank/DDBJ databases">
        <authorList>
            <person name="Li F."/>
        </authorList>
    </citation>
    <scope>NUCLEOTIDE SEQUENCE [LARGE SCALE GENOMIC DNA]</scope>
    <source>
        <strain evidence="1 2">8H24J-4-2</strain>
    </source>
</reference>
<gene>
    <name evidence="1" type="ORF">ELQ92_00590</name>
</gene>
<dbReference type="OrthoDB" id="7784447at2"/>
<dbReference type="Proteomes" id="UP000288603">
    <property type="component" value="Unassembled WGS sequence"/>
</dbReference>
<dbReference type="EMBL" id="RZNC01000001">
    <property type="protein sequence ID" value="RWZ67808.1"/>
    <property type="molecule type" value="Genomic_DNA"/>
</dbReference>
<organism evidence="1 2">
    <name type="scientific">Labedella populi</name>
    <dbReference type="NCBI Taxonomy" id="2498850"/>
    <lineage>
        <taxon>Bacteria</taxon>
        <taxon>Bacillati</taxon>
        <taxon>Actinomycetota</taxon>
        <taxon>Actinomycetes</taxon>
        <taxon>Micrococcales</taxon>
        <taxon>Microbacteriaceae</taxon>
        <taxon>Labedella</taxon>
    </lineage>
</organism>
<dbReference type="AlphaFoldDB" id="A0A3S4E724"/>
<keyword evidence="1" id="KW-0067">ATP-binding</keyword>
<protein>
    <submittedName>
        <fullName evidence="1">ATP-binding protein</fullName>
    </submittedName>
</protein>
<evidence type="ECO:0000313" key="2">
    <source>
        <dbReference type="Proteomes" id="UP000288603"/>
    </source>
</evidence>
<proteinExistence type="predicted"/>
<comment type="caution">
    <text evidence="1">The sequence shown here is derived from an EMBL/GenBank/DDBJ whole genome shotgun (WGS) entry which is preliminary data.</text>
</comment>
<sequence length="518" mass="56843">MSDRGSTVDISPGVSILGVLSHLNYEPWYALSEYVDNAVQSARADREALVEADPGFNLMVDVEIDPTGTGVITIVDNAGGIHRDDFARAFRAAEVPPDRSGLSEFGMGMKSASIWFARKWAVETTSVGDVSVYTVRFDMDEVLRGNSSDLVVTTSSTDAKTHYTKIVLSELNQVPRGRTLGKIRDHMRDIYRTFLRSGELRLTVAGERMAFRDPVVLRAVDARQDADGGEVQTWLKDVAFELSPEVRVTGFAALREEGSTKDAGFALFRRGRSIIGSGDTPYRPASIYGGGNSYRSQRLFGELHVDGLPVSHTKDGFQWGEFEELFLSQLRNQLDEEPLPLLKQAEGYRSRTMNRQQARFILAATESTARSMEANLPEILEEVVGPVVTELEEDAGNNSSTRLAQPVSTQGRLVEFEHDGKTWRVSVAAVQNAPAARWLSSAIDHGVPGETSVTLNLNASHPFITQFALGDRDSFEAVLRMAVALVVAESLAIDAGVPYTRILLDRVNTVLTKALSTK</sequence>
<name>A0A3S4E724_9MICO</name>
<dbReference type="Gene3D" id="3.30.565.10">
    <property type="entry name" value="Histidine kinase-like ATPase, C-terminal domain"/>
    <property type="match status" value="1"/>
</dbReference>
<dbReference type="SUPFAM" id="SSF55874">
    <property type="entry name" value="ATPase domain of HSP90 chaperone/DNA topoisomerase II/histidine kinase"/>
    <property type="match status" value="1"/>
</dbReference>